<accession>D6U044</accession>
<dbReference type="Proteomes" id="UP000004508">
    <property type="component" value="Unassembled WGS sequence"/>
</dbReference>
<dbReference type="EMBL" id="ADVG01000004">
    <property type="protein sequence ID" value="EFH82184.1"/>
    <property type="molecule type" value="Genomic_DNA"/>
</dbReference>
<dbReference type="AlphaFoldDB" id="D6U044"/>
<sequence length="60" mass="7065">MEQIMEALERGWSPNDYKSSFYNWHLIHEDEWRRIARGYLSNLCKAEACTAAPGGARTFW</sequence>
<gene>
    <name evidence="1" type="ORF">Krac_2971</name>
</gene>
<evidence type="ECO:0000313" key="1">
    <source>
        <dbReference type="EMBL" id="EFH82184.1"/>
    </source>
</evidence>
<protein>
    <submittedName>
        <fullName evidence="1">Uncharacterized protein</fullName>
    </submittedName>
</protein>
<reference evidence="1 2" key="1">
    <citation type="journal article" date="2011" name="Stand. Genomic Sci.">
        <title>Non-contiguous finished genome sequence and contextual data of the filamentous soil bacterium Ktedonobacter racemifer type strain (SOSP1-21).</title>
        <authorList>
            <person name="Chang Y.J."/>
            <person name="Land M."/>
            <person name="Hauser L."/>
            <person name="Chertkov O."/>
            <person name="Del Rio T.G."/>
            <person name="Nolan M."/>
            <person name="Copeland A."/>
            <person name="Tice H."/>
            <person name="Cheng J.F."/>
            <person name="Lucas S."/>
            <person name="Han C."/>
            <person name="Goodwin L."/>
            <person name="Pitluck S."/>
            <person name="Ivanova N."/>
            <person name="Ovchinikova G."/>
            <person name="Pati A."/>
            <person name="Chen A."/>
            <person name="Palaniappan K."/>
            <person name="Mavromatis K."/>
            <person name="Liolios K."/>
            <person name="Brettin T."/>
            <person name="Fiebig A."/>
            <person name="Rohde M."/>
            <person name="Abt B."/>
            <person name="Goker M."/>
            <person name="Detter J.C."/>
            <person name="Woyke T."/>
            <person name="Bristow J."/>
            <person name="Eisen J.A."/>
            <person name="Markowitz V."/>
            <person name="Hugenholtz P."/>
            <person name="Kyrpides N.C."/>
            <person name="Klenk H.P."/>
            <person name="Lapidus A."/>
        </authorList>
    </citation>
    <scope>NUCLEOTIDE SEQUENCE [LARGE SCALE GENOMIC DNA]</scope>
    <source>
        <strain evidence="2">DSM 44963</strain>
    </source>
</reference>
<organism evidence="1 2">
    <name type="scientific">Ktedonobacter racemifer DSM 44963</name>
    <dbReference type="NCBI Taxonomy" id="485913"/>
    <lineage>
        <taxon>Bacteria</taxon>
        <taxon>Bacillati</taxon>
        <taxon>Chloroflexota</taxon>
        <taxon>Ktedonobacteria</taxon>
        <taxon>Ktedonobacterales</taxon>
        <taxon>Ktedonobacteraceae</taxon>
        <taxon>Ktedonobacter</taxon>
    </lineage>
</organism>
<keyword evidence="2" id="KW-1185">Reference proteome</keyword>
<proteinExistence type="predicted"/>
<evidence type="ECO:0000313" key="2">
    <source>
        <dbReference type="Proteomes" id="UP000004508"/>
    </source>
</evidence>
<name>D6U044_KTERA</name>
<dbReference type="InParanoid" id="D6U044"/>
<dbReference type="STRING" id="485913.Krac_2971"/>
<comment type="caution">
    <text evidence="1">The sequence shown here is derived from an EMBL/GenBank/DDBJ whole genome shotgun (WGS) entry which is preliminary data.</text>
</comment>